<organism evidence="2 3">
    <name type="scientific">Trypanosoma theileri</name>
    <dbReference type="NCBI Taxonomy" id="67003"/>
    <lineage>
        <taxon>Eukaryota</taxon>
        <taxon>Discoba</taxon>
        <taxon>Euglenozoa</taxon>
        <taxon>Kinetoplastea</taxon>
        <taxon>Metakinetoplastina</taxon>
        <taxon>Trypanosomatida</taxon>
        <taxon>Trypanosomatidae</taxon>
        <taxon>Trypanosoma</taxon>
    </lineage>
</organism>
<dbReference type="Proteomes" id="UP000192257">
    <property type="component" value="Unassembled WGS sequence"/>
</dbReference>
<feature type="coiled-coil region" evidence="1">
    <location>
        <begin position="128"/>
        <end position="254"/>
    </location>
</feature>
<keyword evidence="1" id="KW-0175">Coiled coil</keyword>
<name>A0A1X0P092_9TRYP</name>
<comment type="caution">
    <text evidence="2">The sequence shown here is derived from an EMBL/GenBank/DDBJ whole genome shotgun (WGS) entry which is preliminary data.</text>
</comment>
<dbReference type="GeneID" id="39983800"/>
<evidence type="ECO:0000256" key="1">
    <source>
        <dbReference type="SAM" id="Coils"/>
    </source>
</evidence>
<gene>
    <name evidence="2" type="ORF">TM35_000081550</name>
</gene>
<accession>A0A1X0P092</accession>
<sequence>MSFILPYTGNAVASKQRREPITVNEQQQNGEDERLFEQHKKELEDIIERQEERIKSLRTALAIEVECDERARRSRLLGEKQDLNSELTLLSNKLHTLDMSWREARQASDHEFKWGEMKSKLSQTLSHTTDLQDEIKECEKQIVDIEDLMNNRLERISTVRRELQQAQQQVKWLLECQVIDDQSFTNRIKEEEENLRQLIEARNEMEKEVSQLNEKEGLEVLPLKEDVDILEQYLEEMQNRTHELQLQYQDFKYQVEEAKKIEADLSGNTALPHIYKRSVEYVDQQLIRSLNEQLETARRLNHSPISVNSNKEQWLQNYFVVWSSICHHCTGLLQDAKLAFANDLTKVKESIKISQQKIHDIIGFQNGEGKEREIAFLNLENLLHLMCEEEKVKKELFYRIEENAKNIGEEPTLYLSLVNTEGYDDIIDEDQEEIILPNEANEHEFEPIPEENPEVVISEIRSMAEISSENMKENVLMQETTYRYRNYLQKFLQQKSLLKSEQINRMHVPLRRTVVSNNPPKTVEESLSQIQQKLIDEVVNFVKNQKTNTIWGQKNTIRENYTLADPNYAFEVHEMQEKIQRLLSKRQSTFLLGVDHGDNSMRVTSEIEVFRRINIEGARLPPNIVNASSTLQAKYFLSCALRGFTAVIITSNMKIPTVRQIFLTRDLEWLCLRDVSKPEGTNSEHVDTAVKLIDVYDILLLSNEQLTLRKLKPELSFAIMLKKGKEREDYWVIQTDNSESRKFWAYVLAWIINETAPENKDAVITSLKKAKKIFVLDAARTTADTVEPTERHKLFVQVDEK</sequence>
<keyword evidence="3" id="KW-1185">Reference proteome</keyword>
<proteinExistence type="predicted"/>
<feature type="coiled-coil region" evidence="1">
    <location>
        <begin position="33"/>
        <end position="93"/>
    </location>
</feature>
<dbReference type="VEuPathDB" id="TriTrypDB:TM35_000081550"/>
<dbReference type="EMBL" id="NBCO01000008">
    <property type="protein sequence ID" value="ORC90357.1"/>
    <property type="molecule type" value="Genomic_DNA"/>
</dbReference>
<dbReference type="AlphaFoldDB" id="A0A1X0P092"/>
<dbReference type="OrthoDB" id="247857at2759"/>
<protein>
    <submittedName>
        <fullName evidence="2">Uncharacterized protein</fullName>
    </submittedName>
</protein>
<evidence type="ECO:0000313" key="3">
    <source>
        <dbReference type="Proteomes" id="UP000192257"/>
    </source>
</evidence>
<evidence type="ECO:0000313" key="2">
    <source>
        <dbReference type="EMBL" id="ORC90357.1"/>
    </source>
</evidence>
<reference evidence="2 3" key="1">
    <citation type="submission" date="2017-03" db="EMBL/GenBank/DDBJ databases">
        <title>An alternative strategy for trypanosome survival in the mammalian bloodstream revealed through genome and transcriptome analysis of the ubiquitous bovine parasite Trypanosoma (Megatrypanum) theileri.</title>
        <authorList>
            <person name="Kelly S."/>
            <person name="Ivens A."/>
            <person name="Mott A."/>
            <person name="O'Neill E."/>
            <person name="Emms D."/>
            <person name="Macleod O."/>
            <person name="Voorheis P."/>
            <person name="Matthews J."/>
            <person name="Matthews K."/>
            <person name="Carrington M."/>
        </authorList>
    </citation>
    <scope>NUCLEOTIDE SEQUENCE [LARGE SCALE GENOMIC DNA]</scope>
    <source>
        <strain evidence="2">Edinburgh</strain>
    </source>
</reference>
<dbReference type="RefSeq" id="XP_028884423.1">
    <property type="nucleotide sequence ID" value="XM_029024020.1"/>
</dbReference>